<evidence type="ECO:0000313" key="7">
    <source>
        <dbReference type="Proteomes" id="UP000266091"/>
    </source>
</evidence>
<keyword evidence="3 5" id="KW-0687">Ribonucleoprotein</keyword>
<dbReference type="PROSITE" id="PS00579">
    <property type="entry name" value="RIBOSOMAL_L29"/>
    <property type="match status" value="1"/>
</dbReference>
<dbReference type="GO" id="GO:0006412">
    <property type="term" value="P:translation"/>
    <property type="evidence" value="ECO:0007669"/>
    <property type="project" value="UniProtKB-UniRule"/>
</dbReference>
<organism evidence="6 7">
    <name type="scientific">Mesosutterella multiformis</name>
    <dbReference type="NCBI Taxonomy" id="2259133"/>
    <lineage>
        <taxon>Bacteria</taxon>
        <taxon>Pseudomonadati</taxon>
        <taxon>Pseudomonadota</taxon>
        <taxon>Betaproteobacteria</taxon>
        <taxon>Burkholderiales</taxon>
        <taxon>Sutterellaceae</taxon>
        <taxon>Mesosutterella</taxon>
    </lineage>
</organism>
<keyword evidence="7" id="KW-1185">Reference proteome</keyword>
<dbReference type="HAMAP" id="MF_00374">
    <property type="entry name" value="Ribosomal_uL29"/>
    <property type="match status" value="1"/>
</dbReference>
<evidence type="ECO:0000256" key="3">
    <source>
        <dbReference type="ARBA" id="ARBA00023274"/>
    </source>
</evidence>
<dbReference type="Gene3D" id="1.10.287.310">
    <property type="match status" value="1"/>
</dbReference>
<keyword evidence="2 5" id="KW-0689">Ribosomal protein</keyword>
<dbReference type="SUPFAM" id="SSF46561">
    <property type="entry name" value="Ribosomal protein L29 (L29p)"/>
    <property type="match status" value="1"/>
</dbReference>
<dbReference type="Pfam" id="PF00831">
    <property type="entry name" value="Ribosomal_L29"/>
    <property type="match status" value="1"/>
</dbReference>
<accession>A0A401LKL4</accession>
<dbReference type="InterPro" id="IPR018254">
    <property type="entry name" value="Ribosomal_uL29_CS"/>
</dbReference>
<dbReference type="CDD" id="cd00427">
    <property type="entry name" value="Ribosomal_L29_HIP"/>
    <property type="match status" value="1"/>
</dbReference>
<protein>
    <recommendedName>
        <fullName evidence="4 5">Large ribosomal subunit protein uL29</fullName>
    </recommendedName>
</protein>
<dbReference type="AlphaFoldDB" id="A0A388SCH5"/>
<dbReference type="Proteomes" id="UP000266091">
    <property type="component" value="Unassembled WGS sequence"/>
</dbReference>
<dbReference type="RefSeq" id="WP_022442725.1">
    <property type="nucleotide sequence ID" value="NZ_BGZJ01000001.1"/>
</dbReference>
<dbReference type="NCBIfam" id="TIGR00012">
    <property type="entry name" value="L29"/>
    <property type="match status" value="1"/>
</dbReference>
<dbReference type="FunFam" id="1.10.287.310:FF:000001">
    <property type="entry name" value="50S ribosomal protein L29"/>
    <property type="match status" value="1"/>
</dbReference>
<proteinExistence type="inferred from homology"/>
<dbReference type="GO" id="GO:1990904">
    <property type="term" value="C:ribonucleoprotein complex"/>
    <property type="evidence" value="ECO:0007669"/>
    <property type="project" value="UniProtKB-KW"/>
</dbReference>
<dbReference type="InterPro" id="IPR001854">
    <property type="entry name" value="Ribosomal_uL29"/>
</dbReference>
<accession>A0A388SCH5</accession>
<dbReference type="InterPro" id="IPR036049">
    <property type="entry name" value="Ribosomal_uL29_sf"/>
</dbReference>
<name>A0A388SCH5_9BURK</name>
<evidence type="ECO:0000313" key="6">
    <source>
        <dbReference type="EMBL" id="GBO93189.1"/>
    </source>
</evidence>
<evidence type="ECO:0000256" key="1">
    <source>
        <dbReference type="ARBA" id="ARBA00009254"/>
    </source>
</evidence>
<dbReference type="OrthoDB" id="9815192at2"/>
<evidence type="ECO:0000256" key="4">
    <source>
        <dbReference type="ARBA" id="ARBA00035204"/>
    </source>
</evidence>
<gene>
    <name evidence="5 6" type="primary">rpmC</name>
    <name evidence="6" type="ORF">MESMUL_05430</name>
</gene>
<dbReference type="EMBL" id="BGZJ01000001">
    <property type="protein sequence ID" value="GBO93189.1"/>
    <property type="molecule type" value="Genomic_DNA"/>
</dbReference>
<sequence length="63" mass="7293">MDVKELKELDVAGLKKELNEQGEALFKLRLQKATQQLHNTNQIRNTRHEIARIKTILAQKVAK</sequence>
<comment type="caution">
    <text evidence="6">The sequence shown here is derived from an EMBL/GenBank/DDBJ whole genome shotgun (WGS) entry which is preliminary data.</text>
</comment>
<evidence type="ECO:0000256" key="5">
    <source>
        <dbReference type="HAMAP-Rule" id="MF_00374"/>
    </source>
</evidence>
<reference evidence="6 7" key="1">
    <citation type="journal article" date="2018" name="Int. J. Syst. Evol. Microbiol.">
        <title>Mesosutterella multiformis gen. nov., sp. nov., a member of the family Sutterellaceae and Sutterella megalosphaeroides sp. nov., isolated from human faeces.</title>
        <authorList>
            <person name="Sakamoto M."/>
            <person name="Ikeyama N."/>
            <person name="Kunihiro T."/>
            <person name="Iino T."/>
            <person name="Yuki M."/>
            <person name="Ohkuma M."/>
        </authorList>
    </citation>
    <scope>NUCLEOTIDE SEQUENCE [LARGE SCALE GENOMIC DNA]</scope>
    <source>
        <strain evidence="6 7">4NBBH2</strain>
    </source>
</reference>
<dbReference type="GO" id="GO:0003735">
    <property type="term" value="F:structural constituent of ribosome"/>
    <property type="evidence" value="ECO:0007669"/>
    <property type="project" value="InterPro"/>
</dbReference>
<dbReference type="GO" id="GO:0005840">
    <property type="term" value="C:ribosome"/>
    <property type="evidence" value="ECO:0007669"/>
    <property type="project" value="UniProtKB-KW"/>
</dbReference>
<evidence type="ECO:0000256" key="2">
    <source>
        <dbReference type="ARBA" id="ARBA00022980"/>
    </source>
</evidence>
<comment type="similarity">
    <text evidence="1 5">Belongs to the universal ribosomal protein uL29 family.</text>
</comment>